<accession>A0A090XE90</accession>
<dbReference type="EMBL" id="GBIH01002257">
    <property type="protein sequence ID" value="JAC92453.1"/>
    <property type="molecule type" value="mRNA"/>
</dbReference>
<proteinExistence type="evidence at transcript level"/>
<dbReference type="AlphaFoldDB" id="A0A090XE90"/>
<feature type="region of interest" description="Disordered" evidence="1">
    <location>
        <begin position="26"/>
        <end position="47"/>
    </location>
</feature>
<evidence type="ECO:0000256" key="1">
    <source>
        <dbReference type="SAM" id="MobiDB-lite"/>
    </source>
</evidence>
<protein>
    <submittedName>
        <fullName evidence="3">Putative secreted protein</fullName>
    </submittedName>
</protein>
<sequence>MNSFTLAFVSSLLLAALVITASDKISESNVEGSGGESAAQVGDCSNRDDCNEQNCCKHEEVEGDMVTVSCSPKPKDGASCNSGTEDVGQSV</sequence>
<reference evidence="3" key="1">
    <citation type="journal article" date="2015" name="PLoS Negl. Trop. Dis.">
        <title>Deep Sequencing Analysis of the Ixodes ricinus Haemocytome.</title>
        <authorList>
            <person name="Kotsyfakis M."/>
            <person name="Kopacek P."/>
            <person name="Franta Z."/>
            <person name="Pedra J.H."/>
            <person name="Ribeiro J.M."/>
        </authorList>
    </citation>
    <scope>NUCLEOTIDE SEQUENCE</scope>
</reference>
<organism evidence="3">
    <name type="scientific">Ixodes ricinus</name>
    <name type="common">Common tick</name>
    <name type="synonym">Acarus ricinus</name>
    <dbReference type="NCBI Taxonomy" id="34613"/>
    <lineage>
        <taxon>Eukaryota</taxon>
        <taxon>Metazoa</taxon>
        <taxon>Ecdysozoa</taxon>
        <taxon>Arthropoda</taxon>
        <taxon>Chelicerata</taxon>
        <taxon>Arachnida</taxon>
        <taxon>Acari</taxon>
        <taxon>Parasitiformes</taxon>
        <taxon>Ixodida</taxon>
        <taxon>Ixodoidea</taxon>
        <taxon>Ixodidae</taxon>
        <taxon>Ixodinae</taxon>
        <taxon>Ixodes</taxon>
    </lineage>
</organism>
<keyword evidence="2" id="KW-0732">Signal</keyword>
<feature type="compositionally biased region" description="Polar residues" evidence="1">
    <location>
        <begin position="79"/>
        <end position="91"/>
    </location>
</feature>
<evidence type="ECO:0000256" key="2">
    <source>
        <dbReference type="SAM" id="SignalP"/>
    </source>
</evidence>
<feature type="signal peptide" evidence="2">
    <location>
        <begin position="1"/>
        <end position="22"/>
    </location>
</feature>
<evidence type="ECO:0000313" key="3">
    <source>
        <dbReference type="EMBL" id="JAC92453.1"/>
    </source>
</evidence>
<name>A0A090XE90_IXORI</name>
<feature type="chain" id="PRO_5001866823" evidence="2">
    <location>
        <begin position="23"/>
        <end position="91"/>
    </location>
</feature>
<feature type="region of interest" description="Disordered" evidence="1">
    <location>
        <begin position="68"/>
        <end position="91"/>
    </location>
</feature>